<feature type="compositionally biased region" description="Low complexity" evidence="3">
    <location>
        <begin position="130"/>
        <end position="147"/>
    </location>
</feature>
<evidence type="ECO:0000313" key="4">
    <source>
        <dbReference type="EMBL" id="PWN95167.1"/>
    </source>
</evidence>
<dbReference type="PANTHER" id="PTHR15346">
    <property type="entry name" value="DYNACTIN SUBUNIT"/>
    <property type="match status" value="1"/>
</dbReference>
<dbReference type="GO" id="GO:0005737">
    <property type="term" value="C:cytoplasm"/>
    <property type="evidence" value="ECO:0007669"/>
    <property type="project" value="UniProtKB-SubCell"/>
</dbReference>
<dbReference type="GeneID" id="37271984"/>
<dbReference type="AlphaFoldDB" id="A0A316Z0B0"/>
<dbReference type="RefSeq" id="XP_025595446.1">
    <property type="nucleotide sequence ID" value="XM_025744440.1"/>
</dbReference>
<dbReference type="GO" id="GO:0007017">
    <property type="term" value="P:microtubule-based process"/>
    <property type="evidence" value="ECO:0007669"/>
    <property type="project" value="InterPro"/>
</dbReference>
<gene>
    <name evidence="4" type="ORF">FA09DRAFT_341374</name>
</gene>
<sequence length="228" mass="23975">MAVSKYASLPDVDTSGLEAFETPDVVSPGVRRVRTYDDSDADDDDDDDSEAAEERTRAAAARGQRAGAEEIDGATLDVREAQRRFESSAGVDAAQADFSQSIAPRRKSKAKPRGGARSPSPHTYESRGFASFSPAAASASASSSAESRAARLRRLQAEAAELAADLAETHAREGGSYEDVVAPPNGAAEASSTTEMMRQVQALRQALGAASVSAAQGEQTEQHENTRN</sequence>
<accession>A0A316Z0B0</accession>
<evidence type="ECO:0000313" key="5">
    <source>
        <dbReference type="Proteomes" id="UP000245946"/>
    </source>
</evidence>
<keyword evidence="5" id="KW-1185">Reference proteome</keyword>
<organism evidence="4 5">
    <name type="scientific">Tilletiopsis washingtonensis</name>
    <dbReference type="NCBI Taxonomy" id="58919"/>
    <lineage>
        <taxon>Eukaryota</taxon>
        <taxon>Fungi</taxon>
        <taxon>Dikarya</taxon>
        <taxon>Basidiomycota</taxon>
        <taxon>Ustilaginomycotina</taxon>
        <taxon>Exobasidiomycetes</taxon>
        <taxon>Entylomatales</taxon>
        <taxon>Entylomatales incertae sedis</taxon>
        <taxon>Tilletiopsis</taxon>
    </lineage>
</organism>
<feature type="region of interest" description="Disordered" evidence="3">
    <location>
        <begin position="1"/>
        <end position="151"/>
    </location>
</feature>
<dbReference type="OrthoDB" id="4977at2759"/>
<evidence type="ECO:0000256" key="1">
    <source>
        <dbReference type="ARBA" id="ARBA00004496"/>
    </source>
</evidence>
<feature type="compositionally biased region" description="Basic and acidic residues" evidence="3">
    <location>
        <begin position="77"/>
        <end position="86"/>
    </location>
</feature>
<proteinExistence type="predicted"/>
<evidence type="ECO:0000256" key="3">
    <source>
        <dbReference type="SAM" id="MobiDB-lite"/>
    </source>
</evidence>
<feature type="compositionally biased region" description="Acidic residues" evidence="3">
    <location>
        <begin position="38"/>
        <end position="51"/>
    </location>
</feature>
<keyword evidence="2" id="KW-0963">Cytoplasm</keyword>
<reference evidence="4 5" key="1">
    <citation type="journal article" date="2018" name="Mol. Biol. Evol.">
        <title>Broad Genomic Sampling Reveals a Smut Pathogenic Ancestry of the Fungal Clade Ustilaginomycotina.</title>
        <authorList>
            <person name="Kijpornyongpan T."/>
            <person name="Mondo S.J."/>
            <person name="Barry K."/>
            <person name="Sandor L."/>
            <person name="Lee J."/>
            <person name="Lipzen A."/>
            <person name="Pangilinan J."/>
            <person name="LaButti K."/>
            <person name="Hainaut M."/>
            <person name="Henrissat B."/>
            <person name="Grigoriev I.V."/>
            <person name="Spatafora J.W."/>
            <person name="Aime M.C."/>
        </authorList>
    </citation>
    <scope>NUCLEOTIDE SEQUENCE [LARGE SCALE GENOMIC DNA]</scope>
    <source>
        <strain evidence="4 5">MCA 4186</strain>
    </source>
</reference>
<comment type="subcellular location">
    <subcellularLocation>
        <location evidence="1">Cytoplasm</location>
    </subcellularLocation>
</comment>
<evidence type="ECO:0000256" key="2">
    <source>
        <dbReference type="ARBA" id="ARBA00022490"/>
    </source>
</evidence>
<protein>
    <submittedName>
        <fullName evidence="4">Uncharacterized protein</fullName>
    </submittedName>
</protein>
<dbReference type="Proteomes" id="UP000245946">
    <property type="component" value="Unassembled WGS sequence"/>
</dbReference>
<name>A0A316Z0B0_9BASI</name>
<dbReference type="Pfam" id="PF04912">
    <property type="entry name" value="Dynamitin"/>
    <property type="match status" value="1"/>
</dbReference>
<feature type="region of interest" description="Disordered" evidence="3">
    <location>
        <begin position="170"/>
        <end position="228"/>
    </location>
</feature>
<dbReference type="STRING" id="58919.A0A316Z0B0"/>
<dbReference type="GO" id="GO:0005869">
    <property type="term" value="C:dynactin complex"/>
    <property type="evidence" value="ECO:0007669"/>
    <property type="project" value="InterPro"/>
</dbReference>
<dbReference type="EMBL" id="KZ819306">
    <property type="protein sequence ID" value="PWN95167.1"/>
    <property type="molecule type" value="Genomic_DNA"/>
</dbReference>
<feature type="compositionally biased region" description="Basic residues" evidence="3">
    <location>
        <begin position="104"/>
        <end position="114"/>
    </location>
</feature>
<dbReference type="InterPro" id="IPR028133">
    <property type="entry name" value="Dynamitin"/>
</dbReference>